<keyword evidence="4" id="KW-1185">Reference proteome</keyword>
<keyword evidence="1" id="KW-0732">Signal</keyword>
<protein>
    <submittedName>
        <fullName evidence="3">PQQ-binding-like beta-propeller repeat protein</fullName>
    </submittedName>
</protein>
<evidence type="ECO:0000313" key="4">
    <source>
        <dbReference type="Proteomes" id="UP000564806"/>
    </source>
</evidence>
<reference evidence="3" key="1">
    <citation type="submission" date="2020-06" db="EMBL/GenBank/DDBJ databases">
        <title>Paenibacillus sp. nov., isolated from soil.</title>
        <authorList>
            <person name="Seo Y.L."/>
        </authorList>
    </citation>
    <scope>NUCLEOTIDE SEQUENCE [LARGE SCALE GENOMIC DNA]</scope>
    <source>
        <strain evidence="3">JW14</strain>
    </source>
</reference>
<dbReference type="Gene3D" id="2.130.10.10">
    <property type="entry name" value="YVTN repeat-like/Quinoprotein amine dehydrogenase"/>
    <property type="match status" value="1"/>
</dbReference>
<dbReference type="SUPFAM" id="SSF50998">
    <property type="entry name" value="Quinoprotein alcohol dehydrogenase-like"/>
    <property type="match status" value="1"/>
</dbReference>
<dbReference type="InterPro" id="IPR015943">
    <property type="entry name" value="WD40/YVTN_repeat-like_dom_sf"/>
</dbReference>
<proteinExistence type="predicted"/>
<evidence type="ECO:0000313" key="3">
    <source>
        <dbReference type="EMBL" id="NUU62507.1"/>
    </source>
</evidence>
<dbReference type="EMBL" id="JABWCS010000215">
    <property type="protein sequence ID" value="NUU62507.1"/>
    <property type="molecule type" value="Genomic_DNA"/>
</dbReference>
<sequence length="418" mass="44975">MKKTTQYSKWAAVLLTSALSLTLTAQAFGAPLQAGLKPSWTSASLFTSSVLVPKDAESVIYDVKAVPAKKQVYVHMGQNVPNTTSKTKQLWYVDTLKALDADTGKQNWEYVFHDSKGPYTTAGSSVFNSNGTAYVYQAFSDKTYRLYSVNSSGKLNWVQSLTGPSSISLLKDGSILAASPGAPDSKGIVKTTLTQFDGSGKVSKRQQLPGTLLTAQEDRIILSTSPLVKNSAGIWLDKLNPRLEVYDLSFKSLYSYQVPAGSSIYGDGSPGQMVLKDGTVVLRTNVNGTGNKLQAFNSQGSVLWERSIPGSALTQSTGNGYVVFANGTMTLYDLEKNTATRTFEEEESKYTVIAQTGDGKLSLNLKDNTYLLNPTSLDVILSFNSGSHNPLMTTYGDNAVYVSSADGKLTKLAVKAGK</sequence>
<dbReference type="Proteomes" id="UP000564806">
    <property type="component" value="Unassembled WGS sequence"/>
</dbReference>
<dbReference type="InterPro" id="IPR002372">
    <property type="entry name" value="PQQ_rpt_dom"/>
</dbReference>
<dbReference type="RefSeq" id="WP_175372974.1">
    <property type="nucleotide sequence ID" value="NZ_JABWCS010000215.1"/>
</dbReference>
<accession>A0A850ESK5</accession>
<dbReference type="InterPro" id="IPR011047">
    <property type="entry name" value="Quinoprotein_ADH-like_sf"/>
</dbReference>
<dbReference type="AlphaFoldDB" id="A0A850ESK5"/>
<evidence type="ECO:0000256" key="1">
    <source>
        <dbReference type="SAM" id="SignalP"/>
    </source>
</evidence>
<feature type="chain" id="PRO_5032278252" evidence="1">
    <location>
        <begin position="30"/>
        <end position="418"/>
    </location>
</feature>
<feature type="domain" description="Pyrrolo-quinoline quinone repeat" evidence="2">
    <location>
        <begin position="95"/>
        <end position="197"/>
    </location>
</feature>
<comment type="caution">
    <text evidence="3">The sequence shown here is derived from an EMBL/GenBank/DDBJ whole genome shotgun (WGS) entry which is preliminary data.</text>
</comment>
<gene>
    <name evidence="3" type="ORF">HPT30_19370</name>
</gene>
<organism evidence="3 4">
    <name type="scientific">Paenibacillus agri</name>
    <dbReference type="NCBI Taxonomy" id="2744309"/>
    <lineage>
        <taxon>Bacteria</taxon>
        <taxon>Bacillati</taxon>
        <taxon>Bacillota</taxon>
        <taxon>Bacilli</taxon>
        <taxon>Bacillales</taxon>
        <taxon>Paenibacillaceae</taxon>
        <taxon>Paenibacillus</taxon>
    </lineage>
</organism>
<evidence type="ECO:0000259" key="2">
    <source>
        <dbReference type="Pfam" id="PF13360"/>
    </source>
</evidence>
<dbReference type="Pfam" id="PF13360">
    <property type="entry name" value="PQQ_2"/>
    <property type="match status" value="1"/>
</dbReference>
<name>A0A850ESK5_9BACL</name>
<feature type="signal peptide" evidence="1">
    <location>
        <begin position="1"/>
        <end position="29"/>
    </location>
</feature>